<organism evidence="1 2">
    <name type="scientific">Marasmiellus scandens</name>
    <dbReference type="NCBI Taxonomy" id="2682957"/>
    <lineage>
        <taxon>Eukaryota</taxon>
        <taxon>Fungi</taxon>
        <taxon>Dikarya</taxon>
        <taxon>Basidiomycota</taxon>
        <taxon>Agaricomycotina</taxon>
        <taxon>Agaricomycetes</taxon>
        <taxon>Agaricomycetidae</taxon>
        <taxon>Agaricales</taxon>
        <taxon>Marasmiineae</taxon>
        <taxon>Omphalotaceae</taxon>
        <taxon>Marasmiellus</taxon>
    </lineage>
</organism>
<proteinExistence type="predicted"/>
<accession>A0ABR1J199</accession>
<name>A0ABR1J199_9AGAR</name>
<reference evidence="1 2" key="1">
    <citation type="submission" date="2024-01" db="EMBL/GenBank/DDBJ databases">
        <title>A draft genome for the cacao thread blight pathogen Marasmiellus scandens.</title>
        <authorList>
            <person name="Baruah I.K."/>
            <person name="Leung J."/>
            <person name="Bukari Y."/>
            <person name="Amoako-Attah I."/>
            <person name="Meinhardt L.W."/>
            <person name="Bailey B.A."/>
            <person name="Cohen S.P."/>
        </authorList>
    </citation>
    <scope>NUCLEOTIDE SEQUENCE [LARGE SCALE GENOMIC DNA]</scope>
    <source>
        <strain evidence="1 2">GH-19</strain>
    </source>
</reference>
<keyword evidence="2" id="KW-1185">Reference proteome</keyword>
<evidence type="ECO:0000313" key="2">
    <source>
        <dbReference type="Proteomes" id="UP001498398"/>
    </source>
</evidence>
<protein>
    <submittedName>
        <fullName evidence="1">Uncharacterized protein</fullName>
    </submittedName>
</protein>
<dbReference type="EMBL" id="JBANRG010000042">
    <property type="protein sequence ID" value="KAK7447011.1"/>
    <property type="molecule type" value="Genomic_DNA"/>
</dbReference>
<comment type="caution">
    <text evidence="1">The sequence shown here is derived from an EMBL/GenBank/DDBJ whole genome shotgun (WGS) entry which is preliminary data.</text>
</comment>
<evidence type="ECO:0000313" key="1">
    <source>
        <dbReference type="EMBL" id="KAK7447011.1"/>
    </source>
</evidence>
<gene>
    <name evidence="1" type="ORF">VKT23_014224</name>
</gene>
<dbReference type="Proteomes" id="UP001498398">
    <property type="component" value="Unassembled WGS sequence"/>
</dbReference>
<sequence>MSLSRMIFSSGLGFLLEPLRHRGLGVLSLRLPDYTETYPALEEICEAETIIPSGILSDFLKRHPKLKKVTGLIVTNWVSQIPWGNDLQATLLVPRDDFLTIVRVQNEWHFLNVALQFKVSSAMDIVDVMSKLVLPHARELILDFEVGAFTGEDLNTLPIDKFVPKNCPQLYDFEIIFRCISKRQHSTQSTENLDAKDCALQPGDFRIYFDNVVTQPLKRLRHFKISLFPADVSIQQSFW</sequence>